<dbReference type="AlphaFoldDB" id="A0A845R1C0"/>
<accession>A0A845R1C0</accession>
<evidence type="ECO:0000313" key="2">
    <source>
        <dbReference type="Proteomes" id="UP000467132"/>
    </source>
</evidence>
<sequence length="112" mass="13146">MGINNYNEHNKNKIIDKEAEDNINEYTEIMKKLGELSTNDKMLTNINSMDRRFKELVTNGSIDKSNVEYDMMENVLNQAKDIQIRKKNSVDKTIEFYDNCKNFLSISKRISD</sequence>
<gene>
    <name evidence="1" type="ORF">D3Z33_16125</name>
</gene>
<protein>
    <submittedName>
        <fullName evidence="1">Uncharacterized protein</fullName>
    </submittedName>
</protein>
<proteinExistence type="predicted"/>
<dbReference type="EMBL" id="QXXA01000035">
    <property type="protein sequence ID" value="NBI08381.1"/>
    <property type="molecule type" value="Genomic_DNA"/>
</dbReference>
<comment type="caution">
    <text evidence="1">The sequence shown here is derived from an EMBL/GenBank/DDBJ whole genome shotgun (WGS) entry which is preliminary data.</text>
</comment>
<keyword evidence="2" id="KW-1185">Reference proteome</keyword>
<dbReference type="Proteomes" id="UP000467132">
    <property type="component" value="Unassembled WGS sequence"/>
</dbReference>
<name>A0A845R1C0_9CLOT</name>
<reference evidence="1 2" key="1">
    <citation type="submission" date="2018-08" db="EMBL/GenBank/DDBJ databases">
        <title>Murine metabolic-syndrome-specific gut microbial biobank.</title>
        <authorList>
            <person name="Liu C."/>
        </authorList>
    </citation>
    <scope>NUCLEOTIDE SEQUENCE [LARGE SCALE GENOMIC DNA]</scope>
    <source>
        <strain evidence="1 2">583</strain>
    </source>
</reference>
<evidence type="ECO:0000313" key="1">
    <source>
        <dbReference type="EMBL" id="NBI08381.1"/>
    </source>
</evidence>
<organism evidence="1 2">
    <name type="scientific">Senegalia massiliensis</name>
    <dbReference type="NCBI Taxonomy" id="1720316"/>
    <lineage>
        <taxon>Bacteria</taxon>
        <taxon>Bacillati</taxon>
        <taxon>Bacillota</taxon>
        <taxon>Clostridia</taxon>
        <taxon>Eubacteriales</taxon>
        <taxon>Clostridiaceae</taxon>
        <taxon>Senegalia</taxon>
    </lineage>
</organism>
<dbReference type="RefSeq" id="WP_160198846.1">
    <property type="nucleotide sequence ID" value="NZ_QXXA01000035.1"/>
</dbReference>